<dbReference type="SMART" id="SM01140">
    <property type="entry name" value="Drf_GBD"/>
    <property type="match status" value="1"/>
</dbReference>
<dbReference type="Gene3D" id="1.25.10.10">
    <property type="entry name" value="Leucine-rich Repeat Variant"/>
    <property type="match status" value="1"/>
</dbReference>
<accession>A0A6S7HPI8</accession>
<dbReference type="GO" id="GO:0030036">
    <property type="term" value="P:actin cytoskeleton organization"/>
    <property type="evidence" value="ECO:0007669"/>
    <property type="project" value="InterPro"/>
</dbReference>
<dbReference type="OrthoDB" id="6019351at2759"/>
<dbReference type="Gene3D" id="1.10.238.150">
    <property type="entry name" value="Formin, FH3 diaphanous domain"/>
    <property type="match status" value="1"/>
</dbReference>
<reference evidence="3" key="1">
    <citation type="submission" date="2020-04" db="EMBL/GenBank/DDBJ databases">
        <authorList>
            <person name="Alioto T."/>
            <person name="Alioto T."/>
            <person name="Gomez Garrido J."/>
        </authorList>
    </citation>
    <scope>NUCLEOTIDE SEQUENCE</scope>
    <source>
        <strain evidence="3">A484AB</strain>
    </source>
</reference>
<feature type="compositionally biased region" description="Pro residues" evidence="2">
    <location>
        <begin position="568"/>
        <end position="612"/>
    </location>
</feature>
<organism evidence="3 4">
    <name type="scientific">Paramuricea clavata</name>
    <name type="common">Red gorgonian</name>
    <name type="synonym">Violescent sea-whip</name>
    <dbReference type="NCBI Taxonomy" id="317549"/>
    <lineage>
        <taxon>Eukaryota</taxon>
        <taxon>Metazoa</taxon>
        <taxon>Cnidaria</taxon>
        <taxon>Anthozoa</taxon>
        <taxon>Octocorallia</taxon>
        <taxon>Malacalcyonacea</taxon>
        <taxon>Plexauridae</taxon>
        <taxon>Paramuricea</taxon>
    </lineage>
</organism>
<feature type="compositionally biased region" description="Basic and acidic residues" evidence="2">
    <location>
        <begin position="1049"/>
        <end position="1059"/>
    </location>
</feature>
<feature type="compositionally biased region" description="Basic and acidic residues" evidence="2">
    <location>
        <begin position="1087"/>
        <end position="1110"/>
    </location>
</feature>
<dbReference type="InterPro" id="IPR051425">
    <property type="entry name" value="Formin_Homology"/>
</dbReference>
<dbReference type="Proteomes" id="UP001152795">
    <property type="component" value="Unassembled WGS sequence"/>
</dbReference>
<evidence type="ECO:0000256" key="2">
    <source>
        <dbReference type="SAM" id="MobiDB-lite"/>
    </source>
</evidence>
<dbReference type="InterPro" id="IPR014767">
    <property type="entry name" value="DAD_dom"/>
</dbReference>
<dbReference type="InterPro" id="IPR015425">
    <property type="entry name" value="FH2_Formin"/>
</dbReference>
<evidence type="ECO:0000313" key="4">
    <source>
        <dbReference type="Proteomes" id="UP001152795"/>
    </source>
</evidence>
<dbReference type="InterPro" id="IPR016024">
    <property type="entry name" value="ARM-type_fold"/>
</dbReference>
<dbReference type="Pfam" id="PF06371">
    <property type="entry name" value="Drf_GBD"/>
    <property type="match status" value="1"/>
</dbReference>
<dbReference type="GO" id="GO:0031267">
    <property type="term" value="F:small GTPase binding"/>
    <property type="evidence" value="ECO:0007669"/>
    <property type="project" value="InterPro"/>
</dbReference>
<dbReference type="SMART" id="SM01139">
    <property type="entry name" value="Drf_FH3"/>
    <property type="match status" value="1"/>
</dbReference>
<dbReference type="InterPro" id="IPR011989">
    <property type="entry name" value="ARM-like"/>
</dbReference>
<evidence type="ECO:0000256" key="1">
    <source>
        <dbReference type="SAM" id="Coils"/>
    </source>
</evidence>
<dbReference type="PANTHER" id="PTHR45725:SF1">
    <property type="entry name" value="DISHEVELLED ASSOCIATED ACTIVATOR OF MORPHOGENESIS, ISOFORM D"/>
    <property type="match status" value="1"/>
</dbReference>
<dbReference type="SMART" id="SM00498">
    <property type="entry name" value="FH2"/>
    <property type="match status" value="1"/>
</dbReference>
<dbReference type="PROSITE" id="PS51232">
    <property type="entry name" value="GBD_FH3"/>
    <property type="match status" value="1"/>
</dbReference>
<dbReference type="AlphaFoldDB" id="A0A6S7HPI8"/>
<dbReference type="InterPro" id="IPR042201">
    <property type="entry name" value="FH2_Formin_sf"/>
</dbReference>
<feature type="region of interest" description="Disordered" evidence="2">
    <location>
        <begin position="1007"/>
        <end position="1059"/>
    </location>
</feature>
<gene>
    <name evidence="3" type="ORF">PACLA_8A077935</name>
</gene>
<dbReference type="SUPFAM" id="SSF101447">
    <property type="entry name" value="Formin homology 2 domain (FH2 domain)"/>
    <property type="match status" value="1"/>
</dbReference>
<feature type="coiled-coil region" evidence="1">
    <location>
        <begin position="429"/>
        <end position="470"/>
    </location>
</feature>
<dbReference type="EMBL" id="CACRXK020005967">
    <property type="protein sequence ID" value="CAB4007945.1"/>
    <property type="molecule type" value="Genomic_DNA"/>
</dbReference>
<feature type="region of interest" description="Disordered" evidence="2">
    <location>
        <begin position="1"/>
        <end position="21"/>
    </location>
</feature>
<proteinExistence type="predicted"/>
<dbReference type="InterPro" id="IPR010473">
    <property type="entry name" value="GTPase-bd"/>
</dbReference>
<dbReference type="Gene3D" id="1.20.58.2220">
    <property type="entry name" value="Formin, FH2 domain"/>
    <property type="match status" value="1"/>
</dbReference>
<feature type="region of interest" description="Disordered" evidence="2">
    <location>
        <begin position="1073"/>
        <end position="1110"/>
    </location>
</feature>
<keyword evidence="4" id="KW-1185">Reference proteome</keyword>
<feature type="compositionally biased region" description="Basic and acidic residues" evidence="2">
    <location>
        <begin position="1007"/>
        <end position="1034"/>
    </location>
</feature>
<dbReference type="Pfam" id="PF02181">
    <property type="entry name" value="FH2"/>
    <property type="match status" value="1"/>
</dbReference>
<evidence type="ECO:0000313" key="3">
    <source>
        <dbReference type="EMBL" id="CAB4007945.1"/>
    </source>
</evidence>
<dbReference type="InterPro" id="IPR014768">
    <property type="entry name" value="GBD/FH3_dom"/>
</dbReference>
<sequence length="1110" mass="126071">MAGKFMGCFGGRSKRSETKKRKIRYEGIEMGGKMHTLECTTPMPEEQELNAMFAELVEELDLTGENKKAMFDLPAEKKWQLYQSKKKDQPSSTDYPEYYIDRMSSLNSLYFSRSDEEIETRTKLVDDLKTALRTQPISFVNDFIEKDGMLCLLDFLKNMDYDTCESKIHTAVIGCFKALMNNSHGRSHSLSHPQCINIIAQSLRTENIKTKVAVVEILAAICLVPGGHKKALEAMTHYQVYAMERTRFQSLMHDLDRSTGSHKDEFNLKIVIMSFVNASLRYGAGSDHLEFRIHLRYEFLMLGIQSTIEKLRTMANSNLDRHLDFFEMMRHEDEKDLAKLLGAQTVDLRSSTNMVDVIKQKIGQTEAFPHFLSILQHFLLFPNDSKASRKVWDLTDKVVQQISTQREDGGDPDVALLNINVTQILELLAEDEERKRIEDEEDLEEMRDKLGKLEKTLESTIQEKDEVSEEMGKQKIRFDRETAEKNEAFERIRELDGKVNSAAMLIDAHQKVKEKLEEIIKKCGGTIPEDCTVDYFVKNSTGAPSEIPNLETSGGPPPAPPLAGLLPPGAPPPPPPPPGGAPPPPPLPGGVPPPPPPPGTGIPGPPPPPGAPGAPGLPGALQKKVNRNVPKPSQPLKSFNWSKLPDTKIKGTVWTEIDDSKVHQVMDFTDFDRMFSAYQKNADQKDGPDDRFASQTKNKELSLIDSRKAQNCQILLSKLKTSNEVLAKAVLSMDKEDELSVEMLEQLLKFVPTPQEKNLLNDHSKQKEQFAKADRFLYEMCRITHYEQRLRTLYYLKRFPERMGDIKPKVKAMTEASKQVFRSRKFRDLLEVVLAFGNYMNRGARGNAAGFKINSINKIMDTKSSSNNKINLLDYLIMLLEQKFPGILLLEDEMGDVRTAAKVSLQEMEKEIKSLKTDFKAVEKEYDYQCKRKDKSTGDNFVQETGSFLTTTKASFTELDDSWKEMKTRYEKSVIAFGEDPKTITSDAFFAIFNTFLVSFAEAKNENEKRKKKKLEEEKRAREQAQQKERDRQKSVAKKIASGKQENTASEKGESNRREFDDLISALRTGDVFGDDVKKYGGRRKIKQGEKPSPKPTVQERERNVETKKF</sequence>
<dbReference type="PROSITE" id="PS51444">
    <property type="entry name" value="FH2"/>
    <property type="match status" value="1"/>
</dbReference>
<dbReference type="FunFam" id="1.25.10.10:FF:000800">
    <property type="entry name" value="Disheveled-associated activator of morphogenesis"/>
    <property type="match status" value="1"/>
</dbReference>
<dbReference type="PROSITE" id="PS51231">
    <property type="entry name" value="DAD"/>
    <property type="match status" value="1"/>
</dbReference>
<dbReference type="GO" id="GO:0003779">
    <property type="term" value="F:actin binding"/>
    <property type="evidence" value="ECO:0007669"/>
    <property type="project" value="InterPro"/>
</dbReference>
<dbReference type="SUPFAM" id="SSF48371">
    <property type="entry name" value="ARM repeat"/>
    <property type="match status" value="1"/>
</dbReference>
<dbReference type="PANTHER" id="PTHR45725">
    <property type="entry name" value="FORMIN HOMOLOGY 2 FAMILY MEMBER"/>
    <property type="match status" value="1"/>
</dbReference>
<feature type="region of interest" description="Disordered" evidence="2">
    <location>
        <begin position="544"/>
        <end position="642"/>
    </location>
</feature>
<keyword evidence="1" id="KW-0175">Coiled coil</keyword>
<name>A0A6S7HPI8_PARCT</name>
<feature type="coiled-coil region" evidence="1">
    <location>
        <begin position="898"/>
        <end position="925"/>
    </location>
</feature>
<dbReference type="Pfam" id="PF06367">
    <property type="entry name" value="Drf_FH3"/>
    <property type="match status" value="1"/>
</dbReference>
<dbReference type="InterPro" id="IPR010472">
    <property type="entry name" value="FH3_dom"/>
</dbReference>
<comment type="caution">
    <text evidence="3">The sequence shown here is derived from an EMBL/GenBank/DDBJ whole genome shotgun (WGS) entry which is preliminary data.</text>
</comment>
<protein>
    <submittedName>
        <fullName evidence="3">Disheveled-associated activator of morphogenesis 1-like isoform X3</fullName>
    </submittedName>
</protein>